<accession>A0A6P2BSX8</accession>
<dbReference type="SUPFAM" id="SSF100950">
    <property type="entry name" value="NagB/RpiA/CoA transferase-like"/>
    <property type="match status" value="1"/>
</dbReference>
<dbReference type="InterPro" id="IPR004165">
    <property type="entry name" value="CoA_trans_fam_I"/>
</dbReference>
<gene>
    <name evidence="2" type="ORF">EAS64_25180</name>
</gene>
<comment type="caution">
    <text evidence="2">The sequence shown here is derived from an EMBL/GenBank/DDBJ whole genome shotgun (WGS) entry which is preliminary data.</text>
</comment>
<evidence type="ECO:0000256" key="1">
    <source>
        <dbReference type="ARBA" id="ARBA00007047"/>
    </source>
</evidence>
<keyword evidence="2" id="KW-0808">Transferase</keyword>
<dbReference type="PANTHER" id="PTHR43293">
    <property type="entry name" value="ACETATE COA-TRANSFERASE YDIF"/>
    <property type="match status" value="1"/>
</dbReference>
<dbReference type="Gene3D" id="3.40.1080.10">
    <property type="entry name" value="Glutaconate Coenzyme A-transferase"/>
    <property type="match status" value="1"/>
</dbReference>
<dbReference type="GO" id="GO:0008410">
    <property type="term" value="F:CoA-transferase activity"/>
    <property type="evidence" value="ECO:0007669"/>
    <property type="project" value="InterPro"/>
</dbReference>
<dbReference type="EMBL" id="RPFW01000005">
    <property type="protein sequence ID" value="TVZ02134.1"/>
    <property type="molecule type" value="Genomic_DNA"/>
</dbReference>
<proteinExistence type="inferred from homology"/>
<dbReference type="SMART" id="SM00882">
    <property type="entry name" value="CoA_trans"/>
    <property type="match status" value="1"/>
</dbReference>
<evidence type="ECO:0000313" key="2">
    <source>
        <dbReference type="EMBL" id="TVZ02134.1"/>
    </source>
</evidence>
<evidence type="ECO:0000313" key="3">
    <source>
        <dbReference type="Proteomes" id="UP000460272"/>
    </source>
</evidence>
<name>A0A6P2BSX8_9ACTN</name>
<organism evidence="2 3">
    <name type="scientific">Trebonia kvetii</name>
    <dbReference type="NCBI Taxonomy" id="2480626"/>
    <lineage>
        <taxon>Bacteria</taxon>
        <taxon>Bacillati</taxon>
        <taxon>Actinomycetota</taxon>
        <taxon>Actinomycetes</taxon>
        <taxon>Streptosporangiales</taxon>
        <taxon>Treboniaceae</taxon>
        <taxon>Trebonia</taxon>
    </lineage>
</organism>
<sequence>MPATDLAADRAEACVIACAEAFRGDGEILAAPIGLIPTIAVRLARHTFEPLLLVTDGEAHIVEGTWPVGTPAPGTVESWLPYRAVFDIVWRGDRHVMMTPSQIDAHGNANISAIGSHARPKAQLLGVRGAPGNSVSHPTSYWVPRHSARVFTPRVDMVAGVGWDNGAKAGAAATRYMQLRRVVSNLATFDWEPGTRQMRLLSVHAGVSVDEVVAATGFGLVIGDHVPTTREPSAEELRLIREVIDPKGLRYQEVPA</sequence>
<comment type="similarity">
    <text evidence="1">Belongs to the 3-oxoacid CoA-transferase subunit B family.</text>
</comment>
<dbReference type="OrthoDB" id="9813111at2"/>
<dbReference type="AlphaFoldDB" id="A0A6P2BSX8"/>
<dbReference type="RefSeq" id="WP_145856853.1">
    <property type="nucleotide sequence ID" value="NZ_RPFW01000005.1"/>
</dbReference>
<keyword evidence="3" id="KW-1185">Reference proteome</keyword>
<reference evidence="2 3" key="1">
    <citation type="submission" date="2018-11" db="EMBL/GenBank/DDBJ databases">
        <title>Trebonia kvetii gen.nov., sp.nov., a novel acidophilic actinobacterium, and proposal of the new actinobacterial family Treboniaceae fam. nov.</title>
        <authorList>
            <person name="Rapoport D."/>
            <person name="Sagova-Mareckova M."/>
            <person name="Sedlacek I."/>
            <person name="Provaznik J."/>
            <person name="Kralova S."/>
            <person name="Pavlinic D."/>
            <person name="Benes V."/>
            <person name="Kopecky J."/>
        </authorList>
    </citation>
    <scope>NUCLEOTIDE SEQUENCE [LARGE SCALE GENOMIC DNA]</scope>
    <source>
        <strain evidence="2 3">15Tr583</strain>
    </source>
</reference>
<dbReference type="InterPro" id="IPR037171">
    <property type="entry name" value="NagB/RpiA_transferase-like"/>
</dbReference>
<dbReference type="PANTHER" id="PTHR43293:SF3">
    <property type="entry name" value="CHOLESTEROL RING-CLEAVING HYDROLASE IPDB SUBUNIT"/>
    <property type="match status" value="1"/>
</dbReference>
<dbReference type="Proteomes" id="UP000460272">
    <property type="component" value="Unassembled WGS sequence"/>
</dbReference>
<protein>
    <submittedName>
        <fullName evidence="2">CoA-transferase</fullName>
    </submittedName>
</protein>